<protein>
    <submittedName>
        <fullName evidence="6">LysR family transcriptional regulator</fullName>
    </submittedName>
</protein>
<evidence type="ECO:0000256" key="2">
    <source>
        <dbReference type="ARBA" id="ARBA00023015"/>
    </source>
</evidence>
<dbReference type="InterPro" id="IPR005119">
    <property type="entry name" value="LysR_subst-bd"/>
</dbReference>
<evidence type="ECO:0000313" key="7">
    <source>
        <dbReference type="Proteomes" id="UP000245790"/>
    </source>
</evidence>
<evidence type="ECO:0000256" key="3">
    <source>
        <dbReference type="ARBA" id="ARBA00023125"/>
    </source>
</evidence>
<comment type="similarity">
    <text evidence="1">Belongs to the LysR transcriptional regulatory family.</text>
</comment>
<keyword evidence="7" id="KW-1185">Reference proteome</keyword>
<dbReference type="Gene3D" id="3.40.190.10">
    <property type="entry name" value="Periplasmic binding protein-like II"/>
    <property type="match status" value="2"/>
</dbReference>
<keyword evidence="2" id="KW-0805">Transcription regulation</keyword>
<dbReference type="RefSeq" id="WP_109763736.1">
    <property type="nucleotide sequence ID" value="NZ_QGGU01000007.1"/>
</dbReference>
<gene>
    <name evidence="6" type="ORF">C8D97_107118</name>
</gene>
<dbReference type="AlphaFoldDB" id="A0A316FNW8"/>
<dbReference type="InterPro" id="IPR036390">
    <property type="entry name" value="WH_DNA-bd_sf"/>
</dbReference>
<keyword evidence="3" id="KW-0238">DNA-binding</keyword>
<dbReference type="FunFam" id="1.10.10.10:FF:000021">
    <property type="entry name" value="HTH-type transcriptional regulator CysB"/>
    <property type="match status" value="1"/>
</dbReference>
<dbReference type="InterPro" id="IPR000847">
    <property type="entry name" value="LysR_HTH_N"/>
</dbReference>
<dbReference type="SUPFAM" id="SSF46785">
    <property type="entry name" value="Winged helix' DNA-binding domain"/>
    <property type="match status" value="1"/>
</dbReference>
<accession>A0A316FNW8</accession>
<dbReference type="SUPFAM" id="SSF53850">
    <property type="entry name" value="Periplasmic binding protein-like II"/>
    <property type="match status" value="1"/>
</dbReference>
<evidence type="ECO:0000256" key="1">
    <source>
        <dbReference type="ARBA" id="ARBA00009437"/>
    </source>
</evidence>
<dbReference type="PROSITE" id="PS50931">
    <property type="entry name" value="HTH_LYSR"/>
    <property type="match status" value="1"/>
</dbReference>
<dbReference type="PANTHER" id="PTHR30126:SF6">
    <property type="entry name" value="HTH-TYPE TRANSCRIPTIONAL REGULATOR CYSB-RELATED"/>
    <property type="match status" value="1"/>
</dbReference>
<organism evidence="6 7">
    <name type="scientific">Pleionea mediterranea</name>
    <dbReference type="NCBI Taxonomy" id="523701"/>
    <lineage>
        <taxon>Bacteria</taxon>
        <taxon>Pseudomonadati</taxon>
        <taxon>Pseudomonadota</taxon>
        <taxon>Gammaproteobacteria</taxon>
        <taxon>Oceanospirillales</taxon>
        <taxon>Pleioneaceae</taxon>
        <taxon>Pleionea</taxon>
    </lineage>
</organism>
<reference evidence="6 7" key="1">
    <citation type="submission" date="2018-05" db="EMBL/GenBank/DDBJ databases">
        <title>Genomic Encyclopedia of Type Strains, Phase IV (KMG-IV): sequencing the most valuable type-strain genomes for metagenomic binning, comparative biology and taxonomic classification.</title>
        <authorList>
            <person name="Goeker M."/>
        </authorList>
    </citation>
    <scope>NUCLEOTIDE SEQUENCE [LARGE SCALE GENOMIC DNA]</scope>
    <source>
        <strain evidence="6 7">DSM 25350</strain>
    </source>
</reference>
<dbReference type="PANTHER" id="PTHR30126">
    <property type="entry name" value="HTH-TYPE TRANSCRIPTIONAL REGULATOR"/>
    <property type="match status" value="1"/>
</dbReference>
<evidence type="ECO:0000259" key="5">
    <source>
        <dbReference type="PROSITE" id="PS50931"/>
    </source>
</evidence>
<dbReference type="GO" id="GO:0003700">
    <property type="term" value="F:DNA-binding transcription factor activity"/>
    <property type="evidence" value="ECO:0007669"/>
    <property type="project" value="InterPro"/>
</dbReference>
<keyword evidence="4" id="KW-0804">Transcription</keyword>
<dbReference type="GO" id="GO:0019344">
    <property type="term" value="P:cysteine biosynthetic process"/>
    <property type="evidence" value="ECO:0007669"/>
    <property type="project" value="TreeGrafter"/>
</dbReference>
<dbReference type="InterPro" id="IPR036388">
    <property type="entry name" value="WH-like_DNA-bd_sf"/>
</dbReference>
<feature type="domain" description="HTH lysR-type" evidence="5">
    <location>
        <begin position="1"/>
        <end position="57"/>
    </location>
</feature>
<dbReference type="GO" id="GO:0000976">
    <property type="term" value="F:transcription cis-regulatory region binding"/>
    <property type="evidence" value="ECO:0007669"/>
    <property type="project" value="TreeGrafter"/>
</dbReference>
<comment type="caution">
    <text evidence="6">The sequence shown here is derived from an EMBL/GenBank/DDBJ whole genome shotgun (WGS) entry which is preliminary data.</text>
</comment>
<dbReference type="PRINTS" id="PR00039">
    <property type="entry name" value="HTHLYSR"/>
</dbReference>
<dbReference type="OrthoDB" id="5297026at2"/>
<dbReference type="EMBL" id="QGGU01000007">
    <property type="protein sequence ID" value="PWK49953.1"/>
    <property type="molecule type" value="Genomic_DNA"/>
</dbReference>
<name>A0A316FNW8_9GAMM</name>
<dbReference type="Gene3D" id="1.10.10.10">
    <property type="entry name" value="Winged helix-like DNA-binding domain superfamily/Winged helix DNA-binding domain"/>
    <property type="match status" value="1"/>
</dbReference>
<dbReference type="Pfam" id="PF03466">
    <property type="entry name" value="LysR_substrate"/>
    <property type="match status" value="1"/>
</dbReference>
<evidence type="ECO:0000256" key="4">
    <source>
        <dbReference type="ARBA" id="ARBA00023163"/>
    </source>
</evidence>
<sequence>MKLQQLKYIYEVARHDLNVSATAESLYTSQPGISKQIRLLEDELGVQVFTRSGKHLTNITPAGVRILEVTTEILQLTKKIQDIAADFVCEDKGIFRIATTHTFSRYLLPGIIESFTKKYPEVRLHLHQGINAHVDHMLDHGDIDLVIFGERDEWFADKIQVPCFLWHQCIVVPREHPLCHDMSISLEKLANYPLLAKLNPDGKVGEVEKVFKDAGHEPDFVITATDSEILKSYVRMGMGVGLIARMAYNPEKDSDLKLINADHLFSPFKAKIVFHKNFFFRKYVTDFVSMLAPHINEEMLKKVVRCRSSNELNNLVSDNTLPER</sequence>
<evidence type="ECO:0000313" key="6">
    <source>
        <dbReference type="EMBL" id="PWK49953.1"/>
    </source>
</evidence>
<proteinExistence type="inferred from homology"/>
<dbReference type="Proteomes" id="UP000245790">
    <property type="component" value="Unassembled WGS sequence"/>
</dbReference>
<dbReference type="Pfam" id="PF00126">
    <property type="entry name" value="HTH_1"/>
    <property type="match status" value="1"/>
</dbReference>